<dbReference type="Pfam" id="PF01872">
    <property type="entry name" value="RibD_C"/>
    <property type="match status" value="1"/>
</dbReference>
<comment type="caution">
    <text evidence="2">The sequence shown here is derived from an EMBL/GenBank/DDBJ whole genome shotgun (WGS) entry which is preliminary data.</text>
</comment>
<dbReference type="PANTHER" id="PTHR38011:SF11">
    <property type="entry name" value="2,5-DIAMINO-6-RIBOSYLAMINO-4(3H)-PYRIMIDINONE 5'-PHOSPHATE REDUCTASE"/>
    <property type="match status" value="1"/>
</dbReference>
<dbReference type="GO" id="GO:0008703">
    <property type="term" value="F:5-amino-6-(5-phosphoribosylamino)uracil reductase activity"/>
    <property type="evidence" value="ECO:0007669"/>
    <property type="project" value="InterPro"/>
</dbReference>
<gene>
    <name evidence="2" type="ORF">EMQ25_08030</name>
</gene>
<dbReference type="AlphaFoldDB" id="A0A433XG47"/>
<dbReference type="PANTHER" id="PTHR38011">
    <property type="entry name" value="DIHYDROFOLATE REDUCTASE FAMILY PROTEIN (AFU_ORTHOLOGUE AFUA_8G06820)"/>
    <property type="match status" value="1"/>
</dbReference>
<dbReference type="RefSeq" id="WP_127188018.1">
    <property type="nucleotide sequence ID" value="NZ_RZNJ01000002.1"/>
</dbReference>
<protein>
    <submittedName>
        <fullName evidence="2">Dihydrofolate reductase</fullName>
    </submittedName>
</protein>
<dbReference type="Proteomes" id="UP000281547">
    <property type="component" value="Unassembled WGS sequence"/>
</dbReference>
<feature type="domain" description="Bacterial bifunctional deaminase-reductase C-terminal" evidence="1">
    <location>
        <begin position="8"/>
        <end position="166"/>
    </location>
</feature>
<accession>A0A433XG47</accession>
<keyword evidence="3" id="KW-1185">Reference proteome</keyword>
<evidence type="ECO:0000313" key="3">
    <source>
        <dbReference type="Proteomes" id="UP000281547"/>
    </source>
</evidence>
<dbReference type="InterPro" id="IPR024072">
    <property type="entry name" value="DHFR-like_dom_sf"/>
</dbReference>
<reference evidence="2 3" key="1">
    <citation type="journal article" date="2016" name="Int. J. Syst. Evol. Microbiol.">
        <title>Arsenicitalea aurantiaca gen. nov., sp. nov., a new member of the family Hyphomicrobiaceae, isolated from high-arsenic sediment.</title>
        <authorList>
            <person name="Mu Y."/>
            <person name="Zhou L."/>
            <person name="Zeng X.C."/>
            <person name="Liu L."/>
            <person name="Pan Y."/>
            <person name="Chen X."/>
            <person name="Wang J."/>
            <person name="Li S."/>
            <person name="Li W.J."/>
            <person name="Wang Y."/>
        </authorList>
    </citation>
    <scope>NUCLEOTIDE SEQUENCE [LARGE SCALE GENOMIC DNA]</scope>
    <source>
        <strain evidence="2 3">42-50</strain>
    </source>
</reference>
<dbReference type="InterPro" id="IPR002734">
    <property type="entry name" value="RibDG_C"/>
</dbReference>
<proteinExistence type="predicted"/>
<name>A0A433XG47_9HYPH</name>
<dbReference type="OrthoDB" id="9782335at2"/>
<dbReference type="EMBL" id="RZNJ01000002">
    <property type="protein sequence ID" value="RUT33063.1"/>
    <property type="molecule type" value="Genomic_DNA"/>
</dbReference>
<sequence>MARIVGYIAQSLDGFIATERGTLEWLLKYDDLDQGEFSYERFIARIATIVMGRDTYEYVANEMGADWPYPDQRSIVVTSRPIENLPTGVEVWSEGVDALIAHLRADTDGDVWMVGGGRLQMAFLERGALDEIEIYVMAELIGGGVPIFPPTGFVASPRLISATTLNRGCVRLHYAFDTKA</sequence>
<dbReference type="Gene3D" id="3.40.430.10">
    <property type="entry name" value="Dihydrofolate Reductase, subunit A"/>
    <property type="match status" value="1"/>
</dbReference>
<dbReference type="SUPFAM" id="SSF53597">
    <property type="entry name" value="Dihydrofolate reductase-like"/>
    <property type="match status" value="1"/>
</dbReference>
<dbReference type="GO" id="GO:0009231">
    <property type="term" value="P:riboflavin biosynthetic process"/>
    <property type="evidence" value="ECO:0007669"/>
    <property type="project" value="InterPro"/>
</dbReference>
<dbReference type="InterPro" id="IPR050765">
    <property type="entry name" value="Riboflavin_Biosynth_HTPR"/>
</dbReference>
<evidence type="ECO:0000313" key="2">
    <source>
        <dbReference type="EMBL" id="RUT33063.1"/>
    </source>
</evidence>
<evidence type="ECO:0000259" key="1">
    <source>
        <dbReference type="Pfam" id="PF01872"/>
    </source>
</evidence>
<organism evidence="2 3">
    <name type="scientific">Arsenicitalea aurantiaca</name>
    <dbReference type="NCBI Taxonomy" id="1783274"/>
    <lineage>
        <taxon>Bacteria</taxon>
        <taxon>Pseudomonadati</taxon>
        <taxon>Pseudomonadota</taxon>
        <taxon>Alphaproteobacteria</taxon>
        <taxon>Hyphomicrobiales</taxon>
        <taxon>Devosiaceae</taxon>
        <taxon>Arsenicitalea</taxon>
    </lineage>
</organism>